<accession>A0AAV9QZK5</accession>
<proteinExistence type="predicted"/>
<evidence type="ECO:0000313" key="3">
    <source>
        <dbReference type="Proteomes" id="UP001311232"/>
    </source>
</evidence>
<organism evidence="2 3">
    <name type="scientific">Crenichthys baileyi</name>
    <name type="common">White River springfish</name>
    <dbReference type="NCBI Taxonomy" id="28760"/>
    <lineage>
        <taxon>Eukaryota</taxon>
        <taxon>Metazoa</taxon>
        <taxon>Chordata</taxon>
        <taxon>Craniata</taxon>
        <taxon>Vertebrata</taxon>
        <taxon>Euteleostomi</taxon>
        <taxon>Actinopterygii</taxon>
        <taxon>Neopterygii</taxon>
        <taxon>Teleostei</taxon>
        <taxon>Neoteleostei</taxon>
        <taxon>Acanthomorphata</taxon>
        <taxon>Ovalentaria</taxon>
        <taxon>Atherinomorphae</taxon>
        <taxon>Cyprinodontiformes</taxon>
        <taxon>Goodeidae</taxon>
        <taxon>Crenichthys</taxon>
    </lineage>
</organism>
<sequence>MRSSRRDGTLHEEARWIQHQEDARAFYGEEIEILPSPLLLEEIEEVFGGSCLVLVSPGYEPGQNRTTSTPPTPMSSSSRRRHLLSTPAAAAAQFSCPQRPLLSSHALVLLQTRRAIHIHSGCSRAIHVHSGSSRAIHVHSGSSRAIHVHSGLSHRRVSCWLFLSAGTPPPSELRPALGPDLAFQ</sequence>
<name>A0AAV9QZK5_9TELE</name>
<evidence type="ECO:0000256" key="1">
    <source>
        <dbReference type="SAM" id="MobiDB-lite"/>
    </source>
</evidence>
<gene>
    <name evidence="2" type="ORF">CRENBAI_019547</name>
</gene>
<protein>
    <submittedName>
        <fullName evidence="2">Uncharacterized protein</fullName>
    </submittedName>
</protein>
<reference evidence="2 3" key="1">
    <citation type="submission" date="2021-06" db="EMBL/GenBank/DDBJ databases">
        <authorList>
            <person name="Palmer J.M."/>
        </authorList>
    </citation>
    <scope>NUCLEOTIDE SEQUENCE [LARGE SCALE GENOMIC DNA]</scope>
    <source>
        <strain evidence="2 3">MEX-2019</strain>
        <tissue evidence="2">Muscle</tissue>
    </source>
</reference>
<keyword evidence="3" id="KW-1185">Reference proteome</keyword>
<dbReference type="AlphaFoldDB" id="A0AAV9QZK5"/>
<feature type="compositionally biased region" description="Low complexity" evidence="1">
    <location>
        <begin position="65"/>
        <end position="77"/>
    </location>
</feature>
<feature type="region of interest" description="Disordered" evidence="1">
    <location>
        <begin position="58"/>
        <end position="81"/>
    </location>
</feature>
<comment type="caution">
    <text evidence="2">The sequence shown here is derived from an EMBL/GenBank/DDBJ whole genome shotgun (WGS) entry which is preliminary data.</text>
</comment>
<dbReference type="EMBL" id="JAHHUM010002598">
    <property type="protein sequence ID" value="KAK5602936.1"/>
    <property type="molecule type" value="Genomic_DNA"/>
</dbReference>
<evidence type="ECO:0000313" key="2">
    <source>
        <dbReference type="EMBL" id="KAK5602936.1"/>
    </source>
</evidence>
<dbReference type="Proteomes" id="UP001311232">
    <property type="component" value="Unassembled WGS sequence"/>
</dbReference>